<keyword evidence="1" id="KW-0812">Transmembrane</keyword>
<sequence length="360" mass="41439">MSKQKIYWFCQLFGWTLLITVEYLAYLLELGFDPDTLYLAIANIFLGITLTHLYRLMIKRWNWVRLPFFKLAPRVLFSVFVLALIMTMVNLPIDRLIVPQYLASEPWVFFGYIMTWGKTMLAWVLSYTVYHYVEQTRNAEIEKILLKTNIRETEAKVLRSQLNPHFVFNALNSIRALVYENPDKAQQGITQLSNLLRNSLLADRRKTVELREEIKTVEDYLALEKVRYEDRLTSRIELDGRTLFWQVPPMMLQTLVENAIKHGVSKAVGGGFVEVKSKIEADKLHIMIRNTGVLGDKEASGGFGLANTAQRLELLYGPDATFQIVQENDTHNGEPIVCAYITIPAQSEGIFRKSVTHSVL</sequence>
<reference evidence="4" key="1">
    <citation type="journal article" date="2019" name="Int. J. Syst. Evol. Microbiol.">
        <title>The Global Catalogue of Microorganisms (GCM) 10K type strain sequencing project: providing services to taxonomists for standard genome sequencing and annotation.</title>
        <authorList>
            <consortium name="The Broad Institute Genomics Platform"/>
            <consortium name="The Broad Institute Genome Sequencing Center for Infectious Disease"/>
            <person name="Wu L."/>
            <person name="Ma J."/>
        </authorList>
    </citation>
    <scope>NUCLEOTIDE SEQUENCE [LARGE SCALE GENOMIC DNA]</scope>
    <source>
        <strain evidence="4">KCTC 42805</strain>
    </source>
</reference>
<organism evidence="3 4">
    <name type="scientific">Spirosoma soli</name>
    <dbReference type="NCBI Taxonomy" id="1770529"/>
    <lineage>
        <taxon>Bacteria</taxon>
        <taxon>Pseudomonadati</taxon>
        <taxon>Bacteroidota</taxon>
        <taxon>Cytophagia</taxon>
        <taxon>Cytophagales</taxon>
        <taxon>Cytophagaceae</taxon>
        <taxon>Spirosoma</taxon>
    </lineage>
</organism>
<gene>
    <name evidence="3" type="ORF">ACFSUS_02885</name>
</gene>
<dbReference type="EC" id="2.7.13.3" evidence="3"/>
<name>A0ABW5LY65_9BACT</name>
<keyword evidence="1" id="KW-0472">Membrane</keyword>
<keyword evidence="4" id="KW-1185">Reference proteome</keyword>
<feature type="transmembrane region" description="Helical" evidence="1">
    <location>
        <begin position="113"/>
        <end position="133"/>
    </location>
</feature>
<dbReference type="Proteomes" id="UP001597469">
    <property type="component" value="Unassembled WGS sequence"/>
</dbReference>
<feature type="transmembrane region" description="Helical" evidence="1">
    <location>
        <begin position="37"/>
        <end position="54"/>
    </location>
</feature>
<keyword evidence="3" id="KW-0808">Transferase</keyword>
<dbReference type="EMBL" id="JBHULN010000001">
    <property type="protein sequence ID" value="MFD2569559.1"/>
    <property type="molecule type" value="Genomic_DNA"/>
</dbReference>
<dbReference type="SUPFAM" id="SSF55874">
    <property type="entry name" value="ATPase domain of HSP90 chaperone/DNA topoisomerase II/histidine kinase"/>
    <property type="match status" value="1"/>
</dbReference>
<dbReference type="PANTHER" id="PTHR34220:SF7">
    <property type="entry name" value="SENSOR HISTIDINE KINASE YPDA"/>
    <property type="match status" value="1"/>
</dbReference>
<evidence type="ECO:0000259" key="2">
    <source>
        <dbReference type="Pfam" id="PF06580"/>
    </source>
</evidence>
<protein>
    <submittedName>
        <fullName evidence="3">Sensor histidine kinase</fullName>
        <ecNumber evidence="3">2.7.13.3</ecNumber>
    </submittedName>
</protein>
<dbReference type="InterPro" id="IPR036890">
    <property type="entry name" value="HATPase_C_sf"/>
</dbReference>
<feature type="transmembrane region" description="Helical" evidence="1">
    <location>
        <begin position="75"/>
        <end position="93"/>
    </location>
</feature>
<dbReference type="RefSeq" id="WP_381518789.1">
    <property type="nucleotide sequence ID" value="NZ_JBHULN010000001.1"/>
</dbReference>
<comment type="caution">
    <text evidence="3">The sequence shown here is derived from an EMBL/GenBank/DDBJ whole genome shotgun (WGS) entry which is preliminary data.</text>
</comment>
<dbReference type="Pfam" id="PF06580">
    <property type="entry name" value="His_kinase"/>
    <property type="match status" value="1"/>
</dbReference>
<proteinExistence type="predicted"/>
<dbReference type="InterPro" id="IPR050640">
    <property type="entry name" value="Bact_2-comp_sensor_kinase"/>
</dbReference>
<evidence type="ECO:0000313" key="3">
    <source>
        <dbReference type="EMBL" id="MFD2569559.1"/>
    </source>
</evidence>
<dbReference type="InterPro" id="IPR010559">
    <property type="entry name" value="Sig_transdc_His_kin_internal"/>
</dbReference>
<feature type="transmembrane region" description="Helical" evidence="1">
    <location>
        <begin position="7"/>
        <end position="25"/>
    </location>
</feature>
<dbReference type="Gene3D" id="3.30.565.10">
    <property type="entry name" value="Histidine kinase-like ATPase, C-terminal domain"/>
    <property type="match status" value="1"/>
</dbReference>
<keyword evidence="3" id="KW-0418">Kinase</keyword>
<dbReference type="GO" id="GO:0004673">
    <property type="term" value="F:protein histidine kinase activity"/>
    <property type="evidence" value="ECO:0007669"/>
    <property type="project" value="UniProtKB-EC"/>
</dbReference>
<keyword evidence="1" id="KW-1133">Transmembrane helix</keyword>
<evidence type="ECO:0000313" key="4">
    <source>
        <dbReference type="Proteomes" id="UP001597469"/>
    </source>
</evidence>
<evidence type="ECO:0000256" key="1">
    <source>
        <dbReference type="SAM" id="Phobius"/>
    </source>
</evidence>
<dbReference type="PANTHER" id="PTHR34220">
    <property type="entry name" value="SENSOR HISTIDINE KINASE YPDA"/>
    <property type="match status" value="1"/>
</dbReference>
<accession>A0ABW5LY65</accession>
<feature type="domain" description="Signal transduction histidine kinase internal region" evidence="2">
    <location>
        <begin position="154"/>
        <end position="232"/>
    </location>
</feature>